<organism evidence="3 4">
    <name type="scientific">Steinernema glaseri</name>
    <dbReference type="NCBI Taxonomy" id="37863"/>
    <lineage>
        <taxon>Eukaryota</taxon>
        <taxon>Metazoa</taxon>
        <taxon>Ecdysozoa</taxon>
        <taxon>Nematoda</taxon>
        <taxon>Chromadorea</taxon>
        <taxon>Rhabditida</taxon>
        <taxon>Tylenchina</taxon>
        <taxon>Panagrolaimomorpha</taxon>
        <taxon>Strongyloidoidea</taxon>
        <taxon>Steinernematidae</taxon>
        <taxon>Steinernema</taxon>
    </lineage>
</organism>
<proteinExistence type="predicted"/>
<accession>A0A1I8AS83</accession>
<keyword evidence="2" id="KW-0472">Membrane</keyword>
<name>A0A1I8AS83_9BILA</name>
<evidence type="ECO:0000256" key="2">
    <source>
        <dbReference type="SAM" id="Phobius"/>
    </source>
</evidence>
<evidence type="ECO:0000313" key="3">
    <source>
        <dbReference type="Proteomes" id="UP000095287"/>
    </source>
</evidence>
<sequence length="91" mass="9824">MTVNNNDNPMTVNNVSNITCVPTVLLLLAMKFLVCVFSLHTGFCAPPNTRRATTPGRQQHHSARSERSMKVATARAESASPFPPSVTSPLS</sequence>
<dbReference type="WBParaSite" id="L893_g8932.t2">
    <property type="protein sequence ID" value="L893_g8932.t2"/>
    <property type="gene ID" value="L893_g8932"/>
</dbReference>
<dbReference type="Proteomes" id="UP000095287">
    <property type="component" value="Unplaced"/>
</dbReference>
<keyword evidence="3" id="KW-1185">Reference proteome</keyword>
<protein>
    <submittedName>
        <fullName evidence="4">Secreted protein</fullName>
    </submittedName>
</protein>
<feature type="compositionally biased region" description="Pro residues" evidence="1">
    <location>
        <begin position="81"/>
        <end position="91"/>
    </location>
</feature>
<evidence type="ECO:0000313" key="4">
    <source>
        <dbReference type="WBParaSite" id="L893_g8932.t2"/>
    </source>
</evidence>
<feature type="region of interest" description="Disordered" evidence="1">
    <location>
        <begin position="45"/>
        <end position="91"/>
    </location>
</feature>
<dbReference type="AlphaFoldDB" id="A0A1I8AS83"/>
<keyword evidence="2" id="KW-1133">Transmembrane helix</keyword>
<keyword evidence="2" id="KW-0812">Transmembrane</keyword>
<feature type="transmembrane region" description="Helical" evidence="2">
    <location>
        <begin position="24"/>
        <end position="45"/>
    </location>
</feature>
<evidence type="ECO:0000256" key="1">
    <source>
        <dbReference type="SAM" id="MobiDB-lite"/>
    </source>
</evidence>
<reference evidence="4" key="1">
    <citation type="submission" date="2016-11" db="UniProtKB">
        <authorList>
            <consortium name="WormBaseParasite"/>
        </authorList>
    </citation>
    <scope>IDENTIFICATION</scope>
</reference>